<dbReference type="AlphaFoldDB" id="A0A2N9FSD6"/>
<dbReference type="GO" id="GO:0003676">
    <property type="term" value="F:nucleic acid binding"/>
    <property type="evidence" value="ECO:0007669"/>
    <property type="project" value="InterPro"/>
</dbReference>
<evidence type="ECO:0000259" key="1">
    <source>
        <dbReference type="PROSITE" id="PS50994"/>
    </source>
</evidence>
<proteinExistence type="predicted"/>
<dbReference type="InterPro" id="IPR036397">
    <property type="entry name" value="RNaseH_sf"/>
</dbReference>
<dbReference type="Pfam" id="PF07727">
    <property type="entry name" value="RVT_2"/>
    <property type="match status" value="1"/>
</dbReference>
<reference evidence="2" key="1">
    <citation type="submission" date="2018-02" db="EMBL/GenBank/DDBJ databases">
        <authorList>
            <person name="Cohen D.B."/>
            <person name="Kent A.D."/>
        </authorList>
    </citation>
    <scope>NUCLEOTIDE SEQUENCE</scope>
</reference>
<dbReference type="InterPro" id="IPR013103">
    <property type="entry name" value="RVT_2"/>
</dbReference>
<protein>
    <recommendedName>
        <fullName evidence="1">Integrase catalytic domain-containing protein</fullName>
    </recommendedName>
</protein>
<sequence>MVENLVSQPIKSFQSDGGEEYSCTPFKQLLTQHGILHRFSCPKTSQQNGVAECKHHHVMDTSLALLAHSGLSLKFWVDAFLTAIDLINRLPTPTLSNLTPYFKLFNRSLDYHLLRSFGYACYPLMHPYNPHKLAFRSKKCVFLSYSPNHRGYRYLDLSTNHVYISYDVVFNEQDFLAKSVSSVHVPIVNFGSVESALLPLRTPPSNSLSTVTPHSLAPAAPIISPNTPLTLDLTLPSLNATNSPPPVLPLITAPSDPPQAIHCMITHSMTSTPHPKPFLDHKLYYSTCHPLQAFHAAALPPEPTTFAQATKIVAWKEAMDVEFEALMANGTWSLCPRPPNRKIIRNKWVYRLKQKVDGSIDCYKTRLVAKGFNQEDGIDYTETFSLVIKPTTIRVLLALEVQFNCNWMSLMPSSMTLSLKKFLWKNLVGSLTPLILIMYVAYTKLYMAPNKRLEPGVHAVRNSQGFHLSQSKYISELLHRAHMIGAKPYSMPTASALQYCTLTKLDIAFPVNQLCQFMHSPSFTHWTAAKRVLRYLKGTINHGLFFSKGTEAEYRAMAITIADLYWIQMLLKDLQVPLPSPPVLWCDNVGALALASNPIFLAHTKHIKVDYHFIRKKLVNRDMSLKFISTGYQRADIFTKGTSYATVSATA</sequence>
<dbReference type="InterPro" id="IPR001584">
    <property type="entry name" value="Integrase_cat-core"/>
</dbReference>
<dbReference type="InterPro" id="IPR012337">
    <property type="entry name" value="RNaseH-like_sf"/>
</dbReference>
<evidence type="ECO:0000313" key="2">
    <source>
        <dbReference type="EMBL" id="SPC90123.1"/>
    </source>
</evidence>
<dbReference type="SUPFAM" id="SSF53098">
    <property type="entry name" value="Ribonuclease H-like"/>
    <property type="match status" value="1"/>
</dbReference>
<gene>
    <name evidence="2" type="ORF">FSB_LOCUS18005</name>
</gene>
<dbReference type="CDD" id="cd09272">
    <property type="entry name" value="RNase_HI_RT_Ty1"/>
    <property type="match status" value="1"/>
</dbReference>
<dbReference type="EMBL" id="OIVN01001121">
    <property type="protein sequence ID" value="SPC90123.1"/>
    <property type="molecule type" value="Genomic_DNA"/>
</dbReference>
<dbReference type="GO" id="GO:0015074">
    <property type="term" value="P:DNA integration"/>
    <property type="evidence" value="ECO:0007669"/>
    <property type="project" value="InterPro"/>
</dbReference>
<name>A0A2N9FSD6_FAGSY</name>
<organism evidence="2">
    <name type="scientific">Fagus sylvatica</name>
    <name type="common">Beechnut</name>
    <dbReference type="NCBI Taxonomy" id="28930"/>
    <lineage>
        <taxon>Eukaryota</taxon>
        <taxon>Viridiplantae</taxon>
        <taxon>Streptophyta</taxon>
        <taxon>Embryophyta</taxon>
        <taxon>Tracheophyta</taxon>
        <taxon>Spermatophyta</taxon>
        <taxon>Magnoliopsida</taxon>
        <taxon>eudicotyledons</taxon>
        <taxon>Gunneridae</taxon>
        <taxon>Pentapetalae</taxon>
        <taxon>rosids</taxon>
        <taxon>fabids</taxon>
        <taxon>Fagales</taxon>
        <taxon>Fagaceae</taxon>
        <taxon>Fagus</taxon>
    </lineage>
</organism>
<dbReference type="Pfam" id="PF25597">
    <property type="entry name" value="SH3_retrovirus"/>
    <property type="match status" value="1"/>
</dbReference>
<dbReference type="PROSITE" id="PS50994">
    <property type="entry name" value="INTEGRASE"/>
    <property type="match status" value="1"/>
</dbReference>
<dbReference type="Gene3D" id="3.30.420.10">
    <property type="entry name" value="Ribonuclease H-like superfamily/Ribonuclease H"/>
    <property type="match status" value="1"/>
</dbReference>
<accession>A0A2N9FSD6</accession>
<dbReference type="PANTHER" id="PTHR11439">
    <property type="entry name" value="GAG-POL-RELATED RETROTRANSPOSON"/>
    <property type="match status" value="1"/>
</dbReference>
<feature type="domain" description="Integrase catalytic" evidence="1">
    <location>
        <begin position="1"/>
        <end position="108"/>
    </location>
</feature>
<dbReference type="PANTHER" id="PTHR11439:SF455">
    <property type="entry name" value="RLK (RECEPTOR-LIKE PROTEIN KINASE) 8, PUTATIVE-RELATED"/>
    <property type="match status" value="1"/>
</dbReference>
<dbReference type="InterPro" id="IPR057670">
    <property type="entry name" value="SH3_retrovirus"/>
</dbReference>